<evidence type="ECO:0000313" key="15">
    <source>
        <dbReference type="RefSeq" id="XP_006816594.1"/>
    </source>
</evidence>
<evidence type="ECO:0000256" key="5">
    <source>
        <dbReference type="ARBA" id="ARBA00022989"/>
    </source>
</evidence>
<proteinExistence type="predicted"/>
<evidence type="ECO:0000256" key="7">
    <source>
        <dbReference type="ARBA" id="ARBA00023065"/>
    </source>
</evidence>
<keyword evidence="9" id="KW-0407">Ion channel</keyword>
<feature type="repeat" description="ANK" evidence="10">
    <location>
        <begin position="120"/>
        <end position="152"/>
    </location>
</feature>
<dbReference type="InterPro" id="IPR005821">
    <property type="entry name" value="Ion_trans_dom"/>
</dbReference>
<keyword evidence="8 12" id="KW-0472">Membrane</keyword>
<reference evidence="15" key="1">
    <citation type="submission" date="2025-08" db="UniProtKB">
        <authorList>
            <consortium name="RefSeq"/>
        </authorList>
    </citation>
    <scope>IDENTIFICATION</scope>
    <source>
        <tissue evidence="15">Testes</tissue>
    </source>
</reference>
<protein>
    <submittedName>
        <fullName evidence="15">Short transient receptor potential channel 4</fullName>
    </submittedName>
</protein>
<feature type="transmembrane region" description="Helical" evidence="12">
    <location>
        <begin position="325"/>
        <end position="347"/>
    </location>
</feature>
<evidence type="ECO:0000256" key="1">
    <source>
        <dbReference type="ARBA" id="ARBA00004141"/>
    </source>
</evidence>
<keyword evidence="3 12" id="KW-0812">Transmembrane</keyword>
<evidence type="ECO:0000256" key="8">
    <source>
        <dbReference type="ARBA" id="ARBA00023136"/>
    </source>
</evidence>
<evidence type="ECO:0000256" key="9">
    <source>
        <dbReference type="ARBA" id="ARBA00023303"/>
    </source>
</evidence>
<dbReference type="Pfam" id="PF00023">
    <property type="entry name" value="Ank"/>
    <property type="match status" value="1"/>
</dbReference>
<organism evidence="14 15">
    <name type="scientific">Saccoglossus kowalevskii</name>
    <name type="common">Acorn worm</name>
    <dbReference type="NCBI Taxonomy" id="10224"/>
    <lineage>
        <taxon>Eukaryota</taxon>
        <taxon>Metazoa</taxon>
        <taxon>Hemichordata</taxon>
        <taxon>Enteropneusta</taxon>
        <taxon>Harrimaniidae</taxon>
        <taxon>Saccoglossus</taxon>
    </lineage>
</organism>
<dbReference type="SUPFAM" id="SSF48403">
    <property type="entry name" value="Ankyrin repeat"/>
    <property type="match status" value="1"/>
</dbReference>
<dbReference type="PROSITE" id="PS50297">
    <property type="entry name" value="ANK_REP_REGION"/>
    <property type="match status" value="1"/>
</dbReference>
<evidence type="ECO:0000256" key="12">
    <source>
        <dbReference type="SAM" id="Phobius"/>
    </source>
</evidence>
<keyword evidence="2" id="KW-0813">Transport</keyword>
<dbReference type="InterPro" id="IPR036770">
    <property type="entry name" value="Ankyrin_rpt-contain_sf"/>
</dbReference>
<dbReference type="PANTHER" id="PTHR10117:SF54">
    <property type="entry name" value="TRANSIENT RECEPTOR POTENTIAL-GAMMA PROTEIN"/>
    <property type="match status" value="1"/>
</dbReference>
<name>A0ABM0M9A3_SACKO</name>
<sequence>MEQEQDEEERQESLEQVYLAAVEKGDLDAVEYALKHKDEINVMAVDNNGRSAMVIALLNGHIEILKLLLKHKIHVGDALLRAVDLDFFKAVEILCESSRFLRRRGIDIINCRSENEDFHQVITPIVLAAHHNNYDIIKILLDHGAHIEDPESACSLGTLLVYRALSSEAFITLTSKDPIDTAFILSGKLRKLSQRDVEFGAEYIELEEQCETFAADLLAQTRNTRETHTILTYNPTEWAKSEKIDAKMPHKAFTAVKYRQKKFVAHPHCQQFLIERWYRGLTDWRERSSFSKIIISSLLMISFPFLSILYLLFPRGQVTKLLQIPYVKFLMHTASSLGFVTLIFLSLLRVEDWTYVGGAYSSTNVLQYFLLQDSLRGKQPSLVETFMFIWVLGMTWREIKELWKKGAVSYSFDSWNIMDFVQLALYWISYTLMMVSWLIWRRKYQELDALNESVGSNSVFEIRRKRMSVMELDSYMQDNTIPDLKSYVDQAITNITGFVADSHNQQFAKLTQTLINNFSCTTSSETATEAPIQFLKDYSSEQFRVESRAGWSGYDPDLVAEAVFAMANIISVLRLINIVVISKQVGPLQISLWKMFYDIVRFLAIFGFVLLAFAVGLTQLYKFYSSLTILECRHEQALSSCYSGFTSLTSTIRALFWTLFGVSALEKLEVTANHPFTEIVGEIAYALYGIAAVIILLNALIAMMSNTYTRIEENSDREWKYSRAQLWMSFFEGGATVPPPFNIIPSVKSIYYRMKSLIYACCPRLQRKRTKKQWDKIADLERRYEEVIQQLVSRYWAEKRSGGHENEKHVSQVDILRLKQDISGLRYEVLSNLHRSDRSIQHIRNFTASIMKSLLDIRSTIAESNREDSAGIVKLQEEMTSNVITNDNILKNAEDEMQIPNSRAVMKMQEKLSHGPTDSLTDASLAKPSMTTVSTQTEGTCVLYDTEEDSMLFNAETDKETSINDDIDEAEAMPRDTVPVEPAALFAEARAPRQPKPFWVHSKLEPSHSSATPSPPQSLQETEGVSPIYALYERLIKD</sequence>
<keyword evidence="6 10" id="KW-0040">ANK repeat</keyword>
<dbReference type="Gene3D" id="1.25.40.20">
    <property type="entry name" value="Ankyrin repeat-containing domain"/>
    <property type="match status" value="1"/>
</dbReference>
<evidence type="ECO:0000256" key="6">
    <source>
        <dbReference type="ARBA" id="ARBA00023043"/>
    </source>
</evidence>
<feature type="transmembrane region" description="Helical" evidence="12">
    <location>
        <begin position="419"/>
        <end position="440"/>
    </location>
</feature>
<keyword evidence="7" id="KW-0406">Ion transport</keyword>
<dbReference type="Pfam" id="PF12796">
    <property type="entry name" value="Ank_2"/>
    <property type="match status" value="1"/>
</dbReference>
<dbReference type="Pfam" id="PF08344">
    <property type="entry name" value="TRP_2"/>
    <property type="match status" value="1"/>
</dbReference>
<dbReference type="InterPro" id="IPR013555">
    <property type="entry name" value="TRP_dom"/>
</dbReference>
<evidence type="ECO:0000259" key="13">
    <source>
        <dbReference type="SMART" id="SM01420"/>
    </source>
</evidence>
<dbReference type="RefSeq" id="XP_006816594.1">
    <property type="nucleotide sequence ID" value="XM_006816531.1"/>
</dbReference>
<keyword evidence="5 12" id="KW-1133">Transmembrane helix</keyword>
<dbReference type="InterPro" id="IPR002153">
    <property type="entry name" value="TRPC_channel"/>
</dbReference>
<keyword evidence="4" id="KW-0677">Repeat</keyword>
<accession>A0ABM0M9A3</accession>
<dbReference type="SMART" id="SM00248">
    <property type="entry name" value="ANK"/>
    <property type="match status" value="3"/>
</dbReference>
<dbReference type="GeneID" id="100329010"/>
<dbReference type="InterPro" id="IPR002110">
    <property type="entry name" value="Ankyrin_rpt"/>
</dbReference>
<feature type="compositionally biased region" description="Polar residues" evidence="11">
    <location>
        <begin position="1007"/>
        <end position="1023"/>
    </location>
</feature>
<dbReference type="Proteomes" id="UP000694865">
    <property type="component" value="Unplaced"/>
</dbReference>
<evidence type="ECO:0000313" key="14">
    <source>
        <dbReference type="Proteomes" id="UP000694865"/>
    </source>
</evidence>
<evidence type="ECO:0000256" key="4">
    <source>
        <dbReference type="ARBA" id="ARBA00022737"/>
    </source>
</evidence>
<dbReference type="PRINTS" id="PR01097">
    <property type="entry name" value="TRNSRECEPTRP"/>
</dbReference>
<feature type="domain" description="Transient receptor ion channel" evidence="13">
    <location>
        <begin position="149"/>
        <end position="200"/>
    </location>
</feature>
<evidence type="ECO:0000256" key="3">
    <source>
        <dbReference type="ARBA" id="ARBA00022692"/>
    </source>
</evidence>
<keyword evidence="14" id="KW-1185">Reference proteome</keyword>
<evidence type="ECO:0000256" key="2">
    <source>
        <dbReference type="ARBA" id="ARBA00022448"/>
    </source>
</evidence>
<dbReference type="PROSITE" id="PS50088">
    <property type="entry name" value="ANK_REPEAT"/>
    <property type="match status" value="1"/>
</dbReference>
<gene>
    <name evidence="15" type="primary">TRPC</name>
</gene>
<dbReference type="PANTHER" id="PTHR10117">
    <property type="entry name" value="TRANSIENT RECEPTOR POTENTIAL CHANNEL"/>
    <property type="match status" value="1"/>
</dbReference>
<feature type="transmembrane region" description="Helical" evidence="12">
    <location>
        <begin position="293"/>
        <end position="313"/>
    </location>
</feature>
<feature type="transmembrane region" description="Helical" evidence="12">
    <location>
        <begin position="685"/>
        <end position="704"/>
    </location>
</feature>
<feature type="region of interest" description="Disordered" evidence="11">
    <location>
        <begin position="991"/>
        <end position="1025"/>
    </location>
</feature>
<feature type="transmembrane region" description="Helical" evidence="12">
    <location>
        <begin position="599"/>
        <end position="621"/>
    </location>
</feature>
<evidence type="ECO:0000256" key="10">
    <source>
        <dbReference type="PROSITE-ProRule" id="PRU00023"/>
    </source>
</evidence>
<comment type="subcellular location">
    <subcellularLocation>
        <location evidence="1">Membrane</location>
        <topology evidence="1">Multi-pass membrane protein</topology>
    </subcellularLocation>
</comment>
<keyword evidence="15" id="KW-0675">Receptor</keyword>
<dbReference type="Pfam" id="PF00520">
    <property type="entry name" value="Ion_trans"/>
    <property type="match status" value="1"/>
</dbReference>
<evidence type="ECO:0000256" key="11">
    <source>
        <dbReference type="SAM" id="MobiDB-lite"/>
    </source>
</evidence>
<dbReference type="SMART" id="SM01420">
    <property type="entry name" value="TRP_2"/>
    <property type="match status" value="1"/>
</dbReference>